<accession>A0A8J6UHP4</accession>
<dbReference type="Pfam" id="PF07687">
    <property type="entry name" value="M20_dimer"/>
    <property type="match status" value="1"/>
</dbReference>
<evidence type="ECO:0000256" key="2">
    <source>
        <dbReference type="ARBA" id="ARBA00022801"/>
    </source>
</evidence>
<dbReference type="EMBL" id="JACWUN010000003">
    <property type="protein sequence ID" value="MBD1399630.1"/>
    <property type="molecule type" value="Genomic_DNA"/>
</dbReference>
<organism evidence="4 5">
    <name type="scientific">Pelovirga terrestris</name>
    <dbReference type="NCBI Taxonomy" id="2771352"/>
    <lineage>
        <taxon>Bacteria</taxon>
        <taxon>Pseudomonadati</taxon>
        <taxon>Thermodesulfobacteriota</taxon>
        <taxon>Desulfuromonadia</taxon>
        <taxon>Geobacterales</taxon>
        <taxon>Geobacteraceae</taxon>
        <taxon>Pelovirga</taxon>
    </lineage>
</organism>
<dbReference type="GO" id="GO:0016787">
    <property type="term" value="F:hydrolase activity"/>
    <property type="evidence" value="ECO:0007669"/>
    <property type="project" value="UniProtKB-KW"/>
</dbReference>
<dbReference type="SUPFAM" id="SSF53187">
    <property type="entry name" value="Zn-dependent exopeptidases"/>
    <property type="match status" value="1"/>
</dbReference>
<dbReference type="GO" id="GO:0046872">
    <property type="term" value="F:metal ion binding"/>
    <property type="evidence" value="ECO:0007669"/>
    <property type="project" value="UniProtKB-KW"/>
</dbReference>
<dbReference type="Pfam" id="PF01546">
    <property type="entry name" value="Peptidase_M20"/>
    <property type="match status" value="1"/>
</dbReference>
<protein>
    <submittedName>
        <fullName evidence="4">M20/M25/M40 family metallo-hydrolase</fullName>
    </submittedName>
</protein>
<evidence type="ECO:0000259" key="3">
    <source>
        <dbReference type="Pfam" id="PF07687"/>
    </source>
</evidence>
<dbReference type="PANTHER" id="PTHR43808">
    <property type="entry name" value="ACETYLORNITHINE DEACETYLASE"/>
    <property type="match status" value="1"/>
</dbReference>
<dbReference type="SUPFAM" id="SSF55031">
    <property type="entry name" value="Bacterial exopeptidase dimerisation domain"/>
    <property type="match status" value="1"/>
</dbReference>
<dbReference type="Proteomes" id="UP000632828">
    <property type="component" value="Unassembled WGS sequence"/>
</dbReference>
<comment type="caution">
    <text evidence="4">The sequence shown here is derived from an EMBL/GenBank/DDBJ whole genome shotgun (WGS) entry which is preliminary data.</text>
</comment>
<evidence type="ECO:0000256" key="1">
    <source>
        <dbReference type="ARBA" id="ARBA00022723"/>
    </source>
</evidence>
<feature type="domain" description="Peptidase M20 dimerisation" evidence="3">
    <location>
        <begin position="205"/>
        <end position="303"/>
    </location>
</feature>
<dbReference type="InterPro" id="IPR002933">
    <property type="entry name" value="Peptidase_M20"/>
</dbReference>
<keyword evidence="5" id="KW-1185">Reference proteome</keyword>
<dbReference type="RefSeq" id="WP_191153912.1">
    <property type="nucleotide sequence ID" value="NZ_JACWUN010000003.1"/>
</dbReference>
<dbReference type="AlphaFoldDB" id="A0A8J6UHP4"/>
<dbReference type="PANTHER" id="PTHR43808:SF17">
    <property type="entry name" value="PEPTIDASE M20"/>
    <property type="match status" value="1"/>
</dbReference>
<dbReference type="Gene3D" id="3.30.70.360">
    <property type="match status" value="1"/>
</dbReference>
<dbReference type="InterPro" id="IPR011650">
    <property type="entry name" value="Peptidase_M20_dimer"/>
</dbReference>
<evidence type="ECO:0000313" key="5">
    <source>
        <dbReference type="Proteomes" id="UP000632828"/>
    </source>
</evidence>
<sequence length="425" mass="44946">MTNKASKKNEYQVSKAVRDTFADLGANPEVNAALEFIKADHVHTLNEQKEICAISAPTFEEKSRAEDYLRRFKELGLDETRLDAIGNVLGMLKGCAEAPKLVVAAHLDTVFPAGTDTKVVEKEGIFHAPGIADDTRGLAEILGIIRTLKQSQIQLLGDILFVGNVGEEGLGDLRGTKQLFNDFKDIDGFITIDGTGVGSITYRATGSHRYRVTFKGPGGHSYLNFGLPSAIHAAGRAIALLADLSPPKDPLTTFTVGTINGGTSVNTIAAQAEMLIDIRSNGREELLQLGSDILSIIKAAAAQENTHCNSDQLTVDIELLGDRPAGFQSPDEPIVQAAYAAGKLLGINSQLGNPGSTDANIPISLGIPAISIGRGGTSGNIHTTNEWFDPTGAYLGPQKTLLTILALVGVKGTCPPLLKKSAANV</sequence>
<name>A0A8J6UHP4_9BACT</name>
<dbReference type="Gene3D" id="3.40.630.10">
    <property type="entry name" value="Zn peptidases"/>
    <property type="match status" value="1"/>
</dbReference>
<evidence type="ECO:0000313" key="4">
    <source>
        <dbReference type="EMBL" id="MBD1399630.1"/>
    </source>
</evidence>
<reference evidence="4" key="1">
    <citation type="submission" date="2020-09" db="EMBL/GenBank/DDBJ databases">
        <title>Pelobacter alkaliphilus sp. nov., a novel anaerobic arsenate-reducing bacterium from terrestrial mud volcano.</title>
        <authorList>
            <person name="Khomyakova M.A."/>
            <person name="Merkel A.Y."/>
            <person name="Slobodkin A.I."/>
        </authorList>
    </citation>
    <scope>NUCLEOTIDE SEQUENCE</scope>
    <source>
        <strain evidence="4">M08fum</strain>
    </source>
</reference>
<keyword evidence="2" id="KW-0378">Hydrolase</keyword>
<proteinExistence type="predicted"/>
<dbReference type="InterPro" id="IPR050072">
    <property type="entry name" value="Peptidase_M20A"/>
</dbReference>
<dbReference type="InterPro" id="IPR036264">
    <property type="entry name" value="Bact_exopeptidase_dim_dom"/>
</dbReference>
<gene>
    <name evidence="4" type="ORF">ICT70_03000</name>
</gene>
<keyword evidence="1" id="KW-0479">Metal-binding</keyword>